<evidence type="ECO:0000313" key="4">
    <source>
        <dbReference type="Proteomes" id="UP000230407"/>
    </source>
</evidence>
<dbReference type="Proteomes" id="UP000230407">
    <property type="component" value="Unassembled WGS sequence"/>
</dbReference>
<feature type="compositionally biased region" description="Pro residues" evidence="1">
    <location>
        <begin position="246"/>
        <end position="269"/>
    </location>
</feature>
<dbReference type="EMBL" id="PGGW01000014">
    <property type="protein sequence ID" value="PJE99486.1"/>
    <property type="molecule type" value="Genomic_DNA"/>
</dbReference>
<feature type="region of interest" description="Disordered" evidence="1">
    <location>
        <begin position="1"/>
        <end position="36"/>
    </location>
</feature>
<dbReference type="PANTHER" id="PTHR42815:SF2">
    <property type="entry name" value="FAD-BINDING, PUTATIVE (AFU_ORTHOLOGUE AFUA_6G07600)-RELATED"/>
    <property type="match status" value="1"/>
</dbReference>
<sequence>MSGTSGPDAAAEHRRAAPAVPVRPGSDGEHAVQRRLGTAERADRFYDEQLLDHLNERMREFVAQQEMFFLATADRHGECDNTFRAGPPGFLHVVDERTLVYPEYRGNGVHASLGNIQENPHLGILLVDFLRARIGLHINGRAEIVEDAEIRRVLPGLPADPVPGRRAQVWVRVTVEEAYIHCAKHIPHLQKAPKGTPRDWGTDDQRRKGGDFFGAARAARDRGPVERPPREHAPEPVRPVRVDAAPPAPPTPPAPAIPAPAREPVPEPVPSIDDPAAWRAHAEQLLARARSRRMGQQGERTPFTGWFG</sequence>
<dbReference type="Pfam" id="PF01243">
    <property type="entry name" value="PNPOx_N"/>
    <property type="match status" value="1"/>
</dbReference>
<reference evidence="3 4" key="1">
    <citation type="submission" date="2017-11" db="EMBL/GenBank/DDBJ databases">
        <title>Streptomyces carmine sp. nov., a novel actinomycete isolated from Sophora alopecuroides in Xinjiang, China.</title>
        <authorList>
            <person name="Wang Y."/>
            <person name="Luo X."/>
            <person name="Wan C."/>
            <person name="Zhang L."/>
        </authorList>
    </citation>
    <scope>NUCLEOTIDE SEQUENCE [LARGE SCALE GENOMIC DNA]</scope>
    <source>
        <strain evidence="3 4">TRM SA0054</strain>
    </source>
</reference>
<accession>A0A2M8M5M1</accession>
<gene>
    <name evidence="3" type="ORF">CUT44_04740</name>
</gene>
<dbReference type="SUPFAM" id="SSF50475">
    <property type="entry name" value="FMN-binding split barrel"/>
    <property type="match status" value="1"/>
</dbReference>
<comment type="caution">
    <text evidence="3">The sequence shown here is derived from an EMBL/GenBank/DDBJ whole genome shotgun (WGS) entry which is preliminary data.</text>
</comment>
<dbReference type="GO" id="GO:0016787">
    <property type="term" value="F:hydrolase activity"/>
    <property type="evidence" value="ECO:0007669"/>
    <property type="project" value="UniProtKB-KW"/>
</dbReference>
<feature type="domain" description="Pyridoxamine 5'-phosphate oxidase N-terminal" evidence="2">
    <location>
        <begin position="55"/>
        <end position="181"/>
    </location>
</feature>
<feature type="compositionally biased region" description="Basic and acidic residues" evidence="1">
    <location>
        <begin position="196"/>
        <end position="210"/>
    </location>
</feature>
<evidence type="ECO:0000259" key="2">
    <source>
        <dbReference type="Pfam" id="PF01243"/>
    </source>
</evidence>
<evidence type="ECO:0000256" key="1">
    <source>
        <dbReference type="SAM" id="MobiDB-lite"/>
    </source>
</evidence>
<feature type="compositionally biased region" description="Basic and acidic residues" evidence="1">
    <location>
        <begin position="218"/>
        <end position="241"/>
    </location>
</feature>
<dbReference type="InterPro" id="IPR011576">
    <property type="entry name" value="Pyridox_Oxase_N"/>
</dbReference>
<evidence type="ECO:0000313" key="3">
    <source>
        <dbReference type="EMBL" id="PJE99486.1"/>
    </source>
</evidence>
<proteinExistence type="predicted"/>
<feature type="region of interest" description="Disordered" evidence="1">
    <location>
        <begin position="190"/>
        <end position="308"/>
    </location>
</feature>
<keyword evidence="3" id="KW-0378">Hydrolase</keyword>
<organism evidence="3 4">
    <name type="scientific">Streptomyces carminius</name>
    <dbReference type="NCBI Taxonomy" id="2665496"/>
    <lineage>
        <taxon>Bacteria</taxon>
        <taxon>Bacillati</taxon>
        <taxon>Actinomycetota</taxon>
        <taxon>Actinomycetes</taxon>
        <taxon>Kitasatosporales</taxon>
        <taxon>Streptomycetaceae</taxon>
        <taxon>Streptomyces</taxon>
    </lineage>
</organism>
<keyword evidence="4" id="KW-1185">Reference proteome</keyword>
<feature type="compositionally biased region" description="Basic and acidic residues" evidence="1">
    <location>
        <begin position="26"/>
        <end position="36"/>
    </location>
</feature>
<name>A0A2M8M5M1_9ACTN</name>
<dbReference type="AlphaFoldDB" id="A0A2M8M5M1"/>
<dbReference type="PANTHER" id="PTHR42815">
    <property type="entry name" value="FAD-BINDING, PUTATIVE (AFU_ORTHOLOGUE AFUA_6G07600)-RELATED"/>
    <property type="match status" value="1"/>
</dbReference>
<dbReference type="Gene3D" id="2.30.110.10">
    <property type="entry name" value="Electron Transport, Fmn-binding Protein, Chain A"/>
    <property type="match status" value="1"/>
</dbReference>
<protein>
    <submittedName>
        <fullName evidence="3">Hydrolase</fullName>
    </submittedName>
</protein>
<dbReference type="InterPro" id="IPR012349">
    <property type="entry name" value="Split_barrel_FMN-bd"/>
</dbReference>